<sequence length="67" mass="7784">MRLDDVGGTHRQQDRQFAQRAGMRPFIVATGFTVQGEFPIRRLIRPWFCDGFDQAWGCVVRVKQAMK</sequence>
<dbReference type="RefSeq" id="WP_272140563.1">
    <property type="nucleotide sequence ID" value="NZ_JAQNDM010000002.1"/>
</dbReference>
<accession>A0ABT5DEM9</accession>
<proteinExistence type="predicted"/>
<keyword evidence="2" id="KW-1185">Reference proteome</keyword>
<dbReference type="Proteomes" id="UP001221838">
    <property type="component" value="Unassembled WGS sequence"/>
</dbReference>
<organism evidence="1 2">
    <name type="scientific">Stigmatella ashevillensis</name>
    <dbReference type="NCBI Taxonomy" id="2995309"/>
    <lineage>
        <taxon>Bacteria</taxon>
        <taxon>Pseudomonadati</taxon>
        <taxon>Myxococcota</taxon>
        <taxon>Myxococcia</taxon>
        <taxon>Myxococcales</taxon>
        <taxon>Cystobacterineae</taxon>
        <taxon>Archangiaceae</taxon>
        <taxon>Stigmatella</taxon>
    </lineage>
</organism>
<evidence type="ECO:0000313" key="1">
    <source>
        <dbReference type="EMBL" id="MDC0710791.1"/>
    </source>
</evidence>
<evidence type="ECO:0000313" key="2">
    <source>
        <dbReference type="Proteomes" id="UP001221838"/>
    </source>
</evidence>
<comment type="caution">
    <text evidence="1">The sequence shown here is derived from an EMBL/GenBank/DDBJ whole genome shotgun (WGS) entry which is preliminary data.</text>
</comment>
<name>A0ABT5DEM9_9BACT</name>
<dbReference type="EMBL" id="JAQNDM010000002">
    <property type="protein sequence ID" value="MDC0710791.1"/>
    <property type="molecule type" value="Genomic_DNA"/>
</dbReference>
<reference evidence="1 2" key="1">
    <citation type="submission" date="2022-11" db="EMBL/GenBank/DDBJ databases">
        <title>Minimal conservation of predation-associated metabolite biosynthetic gene clusters underscores biosynthetic potential of Myxococcota including descriptions for ten novel species: Archangium lansinium sp. nov., Myxococcus landrumus sp. nov., Nannocystis bai.</title>
        <authorList>
            <person name="Ahearne A."/>
            <person name="Stevens C."/>
            <person name="Dowd S."/>
        </authorList>
    </citation>
    <scope>NUCLEOTIDE SEQUENCE [LARGE SCALE GENOMIC DNA]</scope>
    <source>
        <strain evidence="1 2">NCWAL01</strain>
    </source>
</reference>
<protein>
    <submittedName>
        <fullName evidence="1">Uncharacterized protein</fullName>
    </submittedName>
</protein>
<gene>
    <name evidence="1" type="ORF">POL68_20105</name>
</gene>